<dbReference type="EC" id="2.7.1.15" evidence="2 12"/>
<evidence type="ECO:0000259" key="13">
    <source>
        <dbReference type="Pfam" id="PF00294"/>
    </source>
</evidence>
<feature type="binding site" evidence="12">
    <location>
        <begin position="251"/>
        <end position="252"/>
    </location>
    <ligand>
        <name>ATP</name>
        <dbReference type="ChEBI" id="CHEBI:30616"/>
    </ligand>
</feature>
<accession>A0ABT4D1S2</accession>
<dbReference type="InterPro" id="IPR002173">
    <property type="entry name" value="Carboh/pur_kinase_PfkB_CS"/>
</dbReference>
<feature type="binding site" evidence="12">
    <location>
        <position position="280"/>
    </location>
    <ligand>
        <name>ATP</name>
        <dbReference type="ChEBI" id="CHEBI:30616"/>
    </ligand>
</feature>
<keyword evidence="10 12" id="KW-0630">Potassium</keyword>
<dbReference type="PANTHER" id="PTHR10584">
    <property type="entry name" value="SUGAR KINASE"/>
    <property type="match status" value="1"/>
</dbReference>
<keyword evidence="5 12" id="KW-0479">Metal-binding</keyword>
<dbReference type="Pfam" id="PF00294">
    <property type="entry name" value="PfkB"/>
    <property type="match status" value="1"/>
</dbReference>
<evidence type="ECO:0000256" key="2">
    <source>
        <dbReference type="ARBA" id="ARBA00012035"/>
    </source>
</evidence>
<keyword evidence="9 12" id="KW-0460">Magnesium</keyword>
<gene>
    <name evidence="12 14" type="primary">rbsK</name>
    <name evidence="14" type="ORF">OW763_12675</name>
</gene>
<comment type="function">
    <text evidence="12">Catalyzes the phosphorylation of ribose at O-5 in a reaction requiring ATP and magnesium. The resulting D-ribose-5-phosphate can then be used either for sythesis of nucleotides, histidine, and tryptophan, or as a component of the pentose phosphate pathway.</text>
</comment>
<keyword evidence="11 12" id="KW-0119">Carbohydrate metabolism</keyword>
<dbReference type="InterPro" id="IPR011611">
    <property type="entry name" value="PfkB_dom"/>
</dbReference>
<comment type="catalytic activity">
    <reaction evidence="12">
        <text>D-ribose + ATP = D-ribose 5-phosphate + ADP + H(+)</text>
        <dbReference type="Rhea" id="RHEA:13697"/>
        <dbReference type="ChEBI" id="CHEBI:15378"/>
        <dbReference type="ChEBI" id="CHEBI:30616"/>
        <dbReference type="ChEBI" id="CHEBI:47013"/>
        <dbReference type="ChEBI" id="CHEBI:78346"/>
        <dbReference type="ChEBI" id="CHEBI:456216"/>
        <dbReference type="EC" id="2.7.1.15"/>
    </reaction>
</comment>
<evidence type="ECO:0000313" key="14">
    <source>
        <dbReference type="EMBL" id="MCY6485193.1"/>
    </source>
</evidence>
<dbReference type="RefSeq" id="WP_268041508.1">
    <property type="nucleotide sequence ID" value="NZ_JAPQER010000005.1"/>
</dbReference>
<comment type="activity regulation">
    <text evidence="12">Activated by a monovalent cation that binds near, but not in, the active site. The most likely occupant of the site in vivo is potassium. Ion binding induces a conformational change that may alter substrate affinity.</text>
</comment>
<evidence type="ECO:0000256" key="3">
    <source>
        <dbReference type="ARBA" id="ARBA00016943"/>
    </source>
</evidence>
<feature type="binding site" evidence="12">
    <location>
        <position position="289"/>
    </location>
    <ligand>
        <name>K(+)</name>
        <dbReference type="ChEBI" id="CHEBI:29103"/>
    </ligand>
</feature>
<feature type="binding site" evidence="12">
    <location>
        <begin position="11"/>
        <end position="13"/>
    </location>
    <ligand>
        <name>substrate</name>
    </ligand>
</feature>
<dbReference type="InterPro" id="IPR029056">
    <property type="entry name" value="Ribokinase-like"/>
</dbReference>
<dbReference type="PROSITE" id="PS00584">
    <property type="entry name" value="PFKB_KINASES_2"/>
    <property type="match status" value="1"/>
</dbReference>
<evidence type="ECO:0000313" key="15">
    <source>
        <dbReference type="Proteomes" id="UP001078443"/>
    </source>
</evidence>
<feature type="active site" description="Proton acceptor" evidence="12">
    <location>
        <position position="252"/>
    </location>
</feature>
<dbReference type="InterPro" id="IPR011877">
    <property type="entry name" value="Ribokinase"/>
</dbReference>
<comment type="similarity">
    <text evidence="1">Belongs to the carbohydrate kinase pfkB family.</text>
</comment>
<keyword evidence="15" id="KW-1185">Reference proteome</keyword>
<comment type="caution">
    <text evidence="14">The sequence shown here is derived from an EMBL/GenBank/DDBJ whole genome shotgun (WGS) entry which is preliminary data.</text>
</comment>
<dbReference type="Gene3D" id="3.40.1190.20">
    <property type="match status" value="1"/>
</dbReference>
<dbReference type="CDD" id="cd01174">
    <property type="entry name" value="ribokinase"/>
    <property type="match status" value="1"/>
</dbReference>
<dbReference type="PANTHER" id="PTHR10584:SF166">
    <property type="entry name" value="RIBOKINASE"/>
    <property type="match status" value="1"/>
</dbReference>
<feature type="binding site" evidence="12">
    <location>
        <position position="248"/>
    </location>
    <ligand>
        <name>K(+)</name>
        <dbReference type="ChEBI" id="CHEBI:29103"/>
    </ligand>
</feature>
<dbReference type="Proteomes" id="UP001078443">
    <property type="component" value="Unassembled WGS sequence"/>
</dbReference>
<keyword evidence="4 12" id="KW-0808">Transferase</keyword>
<dbReference type="EMBL" id="JAPQER010000005">
    <property type="protein sequence ID" value="MCY6485193.1"/>
    <property type="molecule type" value="Genomic_DNA"/>
</dbReference>
<evidence type="ECO:0000256" key="8">
    <source>
        <dbReference type="ARBA" id="ARBA00022840"/>
    </source>
</evidence>
<keyword evidence="8 12" id="KW-0067">ATP-binding</keyword>
<reference evidence="14" key="1">
    <citation type="submission" date="2022-12" db="EMBL/GenBank/DDBJ databases">
        <authorList>
            <person name="Wang J."/>
        </authorList>
    </citation>
    <scope>NUCLEOTIDE SEQUENCE</scope>
    <source>
        <strain evidence="14">HY-45-18</strain>
    </source>
</reference>
<comment type="subunit">
    <text evidence="12">Homodimer.</text>
</comment>
<dbReference type="PRINTS" id="PR00990">
    <property type="entry name" value="RIBOKINASE"/>
</dbReference>
<feature type="binding site" evidence="12">
    <location>
        <position position="140"/>
    </location>
    <ligand>
        <name>substrate</name>
    </ligand>
</feature>
<protein>
    <recommendedName>
        <fullName evidence="3 12">Ribokinase</fullName>
        <shortName evidence="12">RK</shortName>
        <ecNumber evidence="2 12">2.7.1.15</ecNumber>
    </recommendedName>
</protein>
<feature type="binding site" evidence="12">
    <location>
        <begin position="220"/>
        <end position="225"/>
    </location>
    <ligand>
        <name>ATP</name>
        <dbReference type="ChEBI" id="CHEBI:30616"/>
    </ligand>
</feature>
<keyword evidence="12" id="KW-0963">Cytoplasm</keyword>
<feature type="domain" description="Carbohydrate kinase PfkB" evidence="13">
    <location>
        <begin position="1"/>
        <end position="297"/>
    </location>
</feature>
<comment type="pathway">
    <text evidence="12">Carbohydrate metabolism; D-ribose degradation; D-ribose 5-phosphate from beta-D-ribopyranose: step 2/2.</text>
</comment>
<evidence type="ECO:0000256" key="11">
    <source>
        <dbReference type="ARBA" id="ARBA00023277"/>
    </source>
</evidence>
<feature type="binding site" evidence="12">
    <location>
        <position position="291"/>
    </location>
    <ligand>
        <name>K(+)</name>
        <dbReference type="ChEBI" id="CHEBI:29103"/>
    </ligand>
</feature>
<name>A0ABT4D1S2_9CLOT</name>
<keyword evidence="7 12" id="KW-0418">Kinase</keyword>
<dbReference type="SUPFAM" id="SSF53613">
    <property type="entry name" value="Ribokinase-like"/>
    <property type="match status" value="1"/>
</dbReference>
<feature type="binding site" evidence="12">
    <location>
        <begin position="39"/>
        <end position="43"/>
    </location>
    <ligand>
        <name>substrate</name>
    </ligand>
</feature>
<dbReference type="NCBIfam" id="TIGR02152">
    <property type="entry name" value="D_ribokin_bact"/>
    <property type="match status" value="1"/>
</dbReference>
<dbReference type="PROSITE" id="PS00583">
    <property type="entry name" value="PFKB_KINASES_1"/>
    <property type="match status" value="1"/>
</dbReference>
<dbReference type="InterPro" id="IPR002139">
    <property type="entry name" value="Ribo/fructo_kinase"/>
</dbReference>
<dbReference type="HAMAP" id="MF_01987">
    <property type="entry name" value="Ribokinase"/>
    <property type="match status" value="1"/>
</dbReference>
<evidence type="ECO:0000256" key="9">
    <source>
        <dbReference type="ARBA" id="ARBA00022842"/>
    </source>
</evidence>
<evidence type="ECO:0000256" key="5">
    <source>
        <dbReference type="ARBA" id="ARBA00022723"/>
    </source>
</evidence>
<feature type="binding site" evidence="12">
    <location>
        <position position="246"/>
    </location>
    <ligand>
        <name>K(+)</name>
        <dbReference type="ChEBI" id="CHEBI:29103"/>
    </ligand>
</feature>
<evidence type="ECO:0000256" key="12">
    <source>
        <dbReference type="HAMAP-Rule" id="MF_01987"/>
    </source>
</evidence>
<comment type="cofactor">
    <cofactor evidence="12">
        <name>Mg(2+)</name>
        <dbReference type="ChEBI" id="CHEBI:18420"/>
    </cofactor>
    <text evidence="12">Requires a divalent cation, most likely magnesium in vivo, as an electrophilic catalyst to aid phosphoryl group transfer. It is the chelate of the metal and the nucleotide that is the actual substrate.</text>
</comment>
<comment type="subcellular location">
    <subcellularLocation>
        <location evidence="12">Cytoplasm</location>
    </subcellularLocation>
</comment>
<evidence type="ECO:0000256" key="6">
    <source>
        <dbReference type="ARBA" id="ARBA00022741"/>
    </source>
</evidence>
<feature type="binding site" evidence="12">
    <location>
        <position position="295"/>
    </location>
    <ligand>
        <name>K(+)</name>
        <dbReference type="ChEBI" id="CHEBI:29103"/>
    </ligand>
</feature>
<organism evidence="14 15">
    <name type="scientific">Clostridium aestuarii</name>
    <dbReference type="NCBI Taxonomy" id="338193"/>
    <lineage>
        <taxon>Bacteria</taxon>
        <taxon>Bacillati</taxon>
        <taxon>Bacillota</taxon>
        <taxon>Clostridia</taxon>
        <taxon>Eubacteriales</taxon>
        <taxon>Clostridiaceae</taxon>
        <taxon>Clostridium</taxon>
    </lineage>
</organism>
<proteinExistence type="inferred from homology"/>
<evidence type="ECO:0000256" key="4">
    <source>
        <dbReference type="ARBA" id="ARBA00022679"/>
    </source>
</evidence>
<keyword evidence="6 12" id="KW-0547">Nucleotide-binding</keyword>
<evidence type="ECO:0000256" key="10">
    <source>
        <dbReference type="ARBA" id="ARBA00022958"/>
    </source>
</evidence>
<feature type="binding site" evidence="12">
    <location>
        <position position="252"/>
    </location>
    <ligand>
        <name>substrate</name>
    </ligand>
</feature>
<comment type="caution">
    <text evidence="12">Lacks conserved residue(s) required for the propagation of feature annotation.</text>
</comment>
<sequence>MNTICVLGSINMDVVLKVNRMPKVGETIFASNLKNISGGKGANQAVTCARQGANVYMISKVGLDGNGEALINELVKDNINVDYIFKDENKPTGTAIITVDDEANNCIIVAAGANTAINKAEILKASEVIKKSDIILSQFETPIEVAIEAFKIAKENDKVTILNPAPAKEISEELLKYTDIIIPNETETYELTKVEVNNLEDAKKAGNKFFEKGVRCVIITLGSKGAALITENNAEVIPAYKVNAVDTTAAGDSFIGAFSSKIDSKKLNFENMKEAIKFGNKVSAIAVQREGAQPSIPYLKEIEEIYGEEYK</sequence>
<evidence type="ECO:0000256" key="1">
    <source>
        <dbReference type="ARBA" id="ARBA00005380"/>
    </source>
</evidence>
<dbReference type="GO" id="GO:0004747">
    <property type="term" value="F:ribokinase activity"/>
    <property type="evidence" value="ECO:0007669"/>
    <property type="project" value="UniProtKB-EC"/>
</dbReference>
<feature type="binding site" evidence="12">
    <location>
        <position position="184"/>
    </location>
    <ligand>
        <name>ATP</name>
        <dbReference type="ChEBI" id="CHEBI:30616"/>
    </ligand>
</feature>
<feature type="binding site" evidence="12">
    <location>
        <position position="286"/>
    </location>
    <ligand>
        <name>K(+)</name>
        <dbReference type="ChEBI" id="CHEBI:29103"/>
    </ligand>
</feature>
<comment type="similarity">
    <text evidence="12">Belongs to the carbohydrate kinase PfkB family. Ribokinase subfamily.</text>
</comment>
<evidence type="ECO:0000256" key="7">
    <source>
        <dbReference type="ARBA" id="ARBA00022777"/>
    </source>
</evidence>